<organism evidence="1 2">
    <name type="scientific">Sediminibacterium goheungense</name>
    <dbReference type="NCBI Taxonomy" id="1086393"/>
    <lineage>
        <taxon>Bacteria</taxon>
        <taxon>Pseudomonadati</taxon>
        <taxon>Bacteroidota</taxon>
        <taxon>Chitinophagia</taxon>
        <taxon>Chitinophagales</taxon>
        <taxon>Chitinophagaceae</taxon>
        <taxon>Sediminibacterium</taxon>
    </lineage>
</organism>
<dbReference type="AlphaFoldDB" id="A0A4R6IUM7"/>
<name>A0A4R6IUM7_9BACT</name>
<evidence type="ECO:0000313" key="2">
    <source>
        <dbReference type="Proteomes" id="UP000295741"/>
    </source>
</evidence>
<protein>
    <submittedName>
        <fullName evidence="1">Uncharacterized protein</fullName>
    </submittedName>
</protein>
<comment type="caution">
    <text evidence="1">The sequence shown here is derived from an EMBL/GenBank/DDBJ whole genome shotgun (WGS) entry which is preliminary data.</text>
</comment>
<proteinExistence type="predicted"/>
<sequence length="106" mass="12490">MSTDNAAIRIQNRKVELKLTFEYADHMMHNFMHYNPPHDVCFLDIQRIAKMAVFQKEHGRIWTGAAQFKGKIYRVVIILISKFAVVKTCYYYKYAEGKENDIRAAK</sequence>
<reference evidence="1 2" key="1">
    <citation type="submission" date="2019-03" db="EMBL/GenBank/DDBJ databases">
        <title>Genomic Encyclopedia of Archaeal and Bacterial Type Strains, Phase II (KMG-II): from individual species to whole genera.</title>
        <authorList>
            <person name="Goeker M."/>
        </authorList>
    </citation>
    <scope>NUCLEOTIDE SEQUENCE [LARGE SCALE GENOMIC DNA]</scope>
    <source>
        <strain evidence="1 2">DSM 28323</strain>
    </source>
</reference>
<keyword evidence="2" id="KW-1185">Reference proteome</keyword>
<dbReference type="EMBL" id="SNWP01000011">
    <property type="protein sequence ID" value="TDO26314.1"/>
    <property type="molecule type" value="Genomic_DNA"/>
</dbReference>
<accession>A0A4R6IUM7</accession>
<dbReference type="Proteomes" id="UP000295741">
    <property type="component" value="Unassembled WGS sequence"/>
</dbReference>
<evidence type="ECO:0000313" key="1">
    <source>
        <dbReference type="EMBL" id="TDO26314.1"/>
    </source>
</evidence>
<gene>
    <name evidence="1" type="ORF">BC659_1620</name>
</gene>